<dbReference type="PRINTS" id="PR00187">
    <property type="entry name" value="HAEMOCYANIN"/>
</dbReference>
<dbReference type="PROSITE" id="PS00209">
    <property type="entry name" value="HEMOCYANIN_1"/>
    <property type="match status" value="1"/>
</dbReference>
<evidence type="ECO:0000259" key="11">
    <source>
        <dbReference type="Pfam" id="PF00372"/>
    </source>
</evidence>
<dbReference type="Gene3D" id="1.10.1280.10">
    <property type="entry name" value="Di-copper center containing domain from catechol oxidase"/>
    <property type="match status" value="1"/>
</dbReference>
<dbReference type="Gene3D" id="2.60.40.1520">
    <property type="entry name" value="Hemocyanin, C-terminal domain"/>
    <property type="match status" value="1"/>
</dbReference>
<dbReference type="Pfam" id="PF00372">
    <property type="entry name" value="Hemocyanin_M"/>
    <property type="match status" value="1"/>
</dbReference>
<sequence>MSFNPSDKKNILYLFDRPNEPLVVGKGDDLKVRFSVPADYLPERYKPLADDLENRFSIGNQNNIPVKELANLPDLNEAFSLDRRGSFSLFIPQHRDCANNLISALMKQPSFEDFQSLGVYCRDRCNPYMYIYALSVAMLHRPDCKEIPLPPFAEVLPEKFMDKSVFVRMREESNLVDPGSRIPLEIPKDYSASDLDEEHRVAYFREDVGINLHHWHWHLVYPFEGPLNIVNKDRRGELFYYMHQQVLARYNAERLSNKLLRTKKFNNLREPIPEAYFSKLDNSNASRTWPPRFKNVTLSDLNRDRERFRFELADLDRWRDRILQAIQTGSVTTPKETRVPLDINKGIDILGNMVESSNLSINKQLYGELHNFGHLAIAFCHDPDNRYLENFAVMGDSTTAMRDPIFYRWHENINDIFIVYKDTLPGYTIPELSFKDVRIKNVELSAPGIPMNEFSTFWQQSDINLSRGLDFTPRGPIYARFTHLQHAPFTVKINVENSTGQRLRGTVRIFLAPKYDERNAQMSFKEQRNCFIELDRFVVELPERNNLIERSSLESTVTIPFEYTFRDQDTNRPAEGSDALASFNFCGCGWPQHMLIPRGSPEGLPCQLFVMVSDYEQDKVDSAQSTPTCDNASSYCGVRDSKYPDRRAMGFPFDRLPRDGAFNLAQFLTPNMAVLDTKIKFTDRIVAKRPLQANRTTQNRPTQNQPTQNRNQNRRQ</sequence>
<evidence type="ECO:0000256" key="6">
    <source>
        <dbReference type="ARBA" id="ARBA00023002"/>
    </source>
</evidence>
<dbReference type="GO" id="GO:0046872">
    <property type="term" value="F:metal ion binding"/>
    <property type="evidence" value="ECO:0007669"/>
    <property type="project" value="UniProtKB-KW"/>
</dbReference>
<keyword evidence="4" id="KW-0964">Secreted</keyword>
<feature type="region of interest" description="Disordered" evidence="10">
    <location>
        <begin position="690"/>
        <end position="716"/>
    </location>
</feature>
<evidence type="ECO:0000256" key="10">
    <source>
        <dbReference type="SAM" id="MobiDB-lite"/>
    </source>
</evidence>
<dbReference type="PANTHER" id="PTHR11511:SF4">
    <property type="entry name" value="PHENOLOXIDASE 2-RELATED"/>
    <property type="match status" value="1"/>
</dbReference>
<feature type="domain" description="Hemocyanin middle" evidence="11">
    <location>
        <begin position="152"/>
        <end position="417"/>
    </location>
</feature>
<dbReference type="AlphaFoldDB" id="A0A8D8TN75"/>
<dbReference type="GO" id="GO:0004503">
    <property type="term" value="F:tyrosinase activity"/>
    <property type="evidence" value="ECO:0007669"/>
    <property type="project" value="UniProtKB-ARBA"/>
</dbReference>
<dbReference type="Pfam" id="PF03722">
    <property type="entry name" value="Hemocyanin_N"/>
    <property type="match status" value="1"/>
</dbReference>
<comment type="similarity">
    <text evidence="3">Belongs to the tyrosinase family.</text>
</comment>
<dbReference type="SUPFAM" id="SSF81296">
    <property type="entry name" value="E set domains"/>
    <property type="match status" value="1"/>
</dbReference>
<keyword evidence="8" id="KW-0503">Monooxygenase</keyword>
<reference evidence="14" key="1">
    <citation type="submission" date="2021-05" db="EMBL/GenBank/DDBJ databases">
        <authorList>
            <person name="Alioto T."/>
            <person name="Alioto T."/>
            <person name="Gomez Garrido J."/>
        </authorList>
    </citation>
    <scope>NUCLEOTIDE SEQUENCE</scope>
</reference>
<evidence type="ECO:0000256" key="9">
    <source>
        <dbReference type="ARBA" id="ARBA00023157"/>
    </source>
</evidence>
<evidence type="ECO:0000259" key="13">
    <source>
        <dbReference type="Pfam" id="PF03723"/>
    </source>
</evidence>
<dbReference type="InterPro" id="IPR005204">
    <property type="entry name" value="Hemocyanin_N"/>
</dbReference>
<dbReference type="PANTHER" id="PTHR11511">
    <property type="entry name" value="LARVAL STORAGE PROTEIN/PHENOLOXIDASE"/>
    <property type="match status" value="1"/>
</dbReference>
<dbReference type="InterPro" id="IPR005203">
    <property type="entry name" value="Hemocyanin_C"/>
</dbReference>
<dbReference type="Gene3D" id="1.20.1370.10">
    <property type="entry name" value="Hemocyanin, N-terminal domain"/>
    <property type="match status" value="1"/>
</dbReference>
<dbReference type="InterPro" id="IPR037020">
    <property type="entry name" value="Hemocyanin_C_sf"/>
</dbReference>
<evidence type="ECO:0000256" key="4">
    <source>
        <dbReference type="ARBA" id="ARBA00022525"/>
    </source>
</evidence>
<comment type="subcellular location">
    <subcellularLocation>
        <location evidence="2">Secreted</location>
    </subcellularLocation>
</comment>
<comment type="cofactor">
    <cofactor evidence="1">
        <name>Cu(2+)</name>
        <dbReference type="ChEBI" id="CHEBI:29036"/>
    </cofactor>
</comment>
<keyword evidence="7" id="KW-0186">Copper</keyword>
<feature type="compositionally biased region" description="Low complexity" evidence="10">
    <location>
        <begin position="694"/>
        <end position="716"/>
    </location>
</feature>
<dbReference type="Pfam" id="PF03723">
    <property type="entry name" value="Hemocyanin_C"/>
    <property type="match status" value="1"/>
</dbReference>
<dbReference type="InterPro" id="IPR013788">
    <property type="entry name" value="Hemocyanin/hexamerin"/>
</dbReference>
<name>A0A8D8TN75_9HEMI</name>
<protein>
    <submittedName>
        <fullName evidence="14">Phenoloxidase 2</fullName>
    </submittedName>
</protein>
<keyword evidence="5" id="KW-0479">Metal-binding</keyword>
<evidence type="ECO:0000256" key="2">
    <source>
        <dbReference type="ARBA" id="ARBA00004613"/>
    </source>
</evidence>
<evidence type="ECO:0000256" key="3">
    <source>
        <dbReference type="ARBA" id="ARBA00009928"/>
    </source>
</evidence>
<keyword evidence="6" id="KW-0560">Oxidoreductase</keyword>
<evidence type="ECO:0000256" key="1">
    <source>
        <dbReference type="ARBA" id="ARBA00001973"/>
    </source>
</evidence>
<dbReference type="InterPro" id="IPR014756">
    <property type="entry name" value="Ig_E-set"/>
</dbReference>
<proteinExistence type="inferred from homology"/>
<dbReference type="FunFam" id="2.60.40.1520:FF:000001">
    <property type="entry name" value="Hemocyanin subunit 2"/>
    <property type="match status" value="1"/>
</dbReference>
<evidence type="ECO:0000256" key="7">
    <source>
        <dbReference type="ARBA" id="ARBA00023008"/>
    </source>
</evidence>
<evidence type="ECO:0000256" key="8">
    <source>
        <dbReference type="ARBA" id="ARBA00023033"/>
    </source>
</evidence>
<dbReference type="SUPFAM" id="SSF48050">
    <property type="entry name" value="Hemocyanin, N-terminal domain"/>
    <property type="match status" value="1"/>
</dbReference>
<organism evidence="14">
    <name type="scientific">Cacopsylla melanoneura</name>
    <dbReference type="NCBI Taxonomy" id="428564"/>
    <lineage>
        <taxon>Eukaryota</taxon>
        <taxon>Metazoa</taxon>
        <taxon>Ecdysozoa</taxon>
        <taxon>Arthropoda</taxon>
        <taxon>Hexapoda</taxon>
        <taxon>Insecta</taxon>
        <taxon>Pterygota</taxon>
        <taxon>Neoptera</taxon>
        <taxon>Paraneoptera</taxon>
        <taxon>Hemiptera</taxon>
        <taxon>Sternorrhyncha</taxon>
        <taxon>Psylloidea</taxon>
        <taxon>Psyllidae</taxon>
        <taxon>Psyllinae</taxon>
        <taxon>Cacopsylla</taxon>
    </lineage>
</organism>
<evidence type="ECO:0000256" key="5">
    <source>
        <dbReference type="ARBA" id="ARBA00022723"/>
    </source>
</evidence>
<evidence type="ECO:0000259" key="12">
    <source>
        <dbReference type="Pfam" id="PF03722"/>
    </source>
</evidence>
<dbReference type="FunFam" id="1.10.1280.10:FF:000004">
    <property type="entry name" value="Hemocyanin subunit 2"/>
    <property type="match status" value="1"/>
</dbReference>
<feature type="domain" description="Hemocyanin C-terminal" evidence="13">
    <location>
        <begin position="427"/>
        <end position="681"/>
    </location>
</feature>
<evidence type="ECO:0000313" key="14">
    <source>
        <dbReference type="EMBL" id="CAG6689759.1"/>
    </source>
</evidence>
<accession>A0A8D8TN75</accession>
<dbReference type="InterPro" id="IPR008922">
    <property type="entry name" value="Di-copper_centre_dom_sf"/>
</dbReference>
<dbReference type="SUPFAM" id="SSF48056">
    <property type="entry name" value="Di-copper centre-containing domain"/>
    <property type="match status" value="1"/>
</dbReference>
<keyword evidence="9" id="KW-1015">Disulfide bond</keyword>
<dbReference type="PROSITE" id="PS00210">
    <property type="entry name" value="HEMOCYANIN_2"/>
    <property type="match status" value="1"/>
</dbReference>
<dbReference type="GO" id="GO:0005576">
    <property type="term" value="C:extracellular region"/>
    <property type="evidence" value="ECO:0007669"/>
    <property type="project" value="UniProtKB-SubCell"/>
</dbReference>
<dbReference type="GO" id="GO:0006582">
    <property type="term" value="P:melanin metabolic process"/>
    <property type="evidence" value="ECO:0007669"/>
    <property type="project" value="UniProtKB-ARBA"/>
</dbReference>
<dbReference type="InterPro" id="IPR000896">
    <property type="entry name" value="Hemocyanin/hexamerin_mid_dom"/>
</dbReference>
<dbReference type="InterPro" id="IPR036697">
    <property type="entry name" value="Hemocyanin_N_sf"/>
</dbReference>
<dbReference type="EMBL" id="HBUF01293836">
    <property type="protein sequence ID" value="CAG6689759.1"/>
    <property type="molecule type" value="Transcribed_RNA"/>
</dbReference>
<feature type="domain" description="Hemocyanin N-terminal" evidence="12">
    <location>
        <begin position="38"/>
        <end position="145"/>
    </location>
</feature>